<dbReference type="Proteomes" id="UP000190816">
    <property type="component" value="Unassembled WGS sequence"/>
</dbReference>
<protein>
    <submittedName>
        <fullName evidence="1">Uncharacterized protein</fullName>
    </submittedName>
</protein>
<dbReference type="KEGG" id="ego:BBD34_04975"/>
<dbReference type="AlphaFoldDB" id="A0AAJ3NAT3"/>
<reference evidence="1 2" key="1">
    <citation type="submission" date="2016-06" db="EMBL/GenBank/DDBJ databases">
        <authorList>
            <person name="Nicholson A.C."/>
        </authorList>
    </citation>
    <scope>NUCLEOTIDE SEQUENCE [LARGE SCALE GENOMIC DNA]</scope>
    <source>
        <strain evidence="1 2">G4123</strain>
    </source>
</reference>
<gene>
    <name evidence="1" type="ORF">BAY32_11245</name>
</gene>
<name>A0AAJ3NAT3_9FLAO</name>
<evidence type="ECO:0000313" key="2">
    <source>
        <dbReference type="Proteomes" id="UP000190816"/>
    </source>
</evidence>
<dbReference type="RefSeq" id="WP_078402609.1">
    <property type="nucleotide sequence ID" value="NZ_CP016377.1"/>
</dbReference>
<organism evidence="1 2">
    <name type="scientific">Elizabethkingia ursingii</name>
    <dbReference type="NCBI Taxonomy" id="1756150"/>
    <lineage>
        <taxon>Bacteria</taxon>
        <taxon>Pseudomonadati</taxon>
        <taxon>Bacteroidota</taxon>
        <taxon>Flavobacteriia</taxon>
        <taxon>Flavobacteriales</taxon>
        <taxon>Weeksellaceae</taxon>
        <taxon>Elizabethkingia</taxon>
    </lineage>
</organism>
<proteinExistence type="predicted"/>
<evidence type="ECO:0000313" key="1">
    <source>
        <dbReference type="EMBL" id="OPB73610.1"/>
    </source>
</evidence>
<accession>A0AAJ3NAT3</accession>
<dbReference type="EMBL" id="MAIC01000016">
    <property type="protein sequence ID" value="OPB73610.1"/>
    <property type="molecule type" value="Genomic_DNA"/>
</dbReference>
<comment type="caution">
    <text evidence="1">The sequence shown here is derived from an EMBL/GenBank/DDBJ whole genome shotgun (WGS) entry which is preliminary data.</text>
</comment>
<sequence length="84" mass="9898">MDTKQNQCVIGIQMETLMQMYPPSEIEESLFRIFETANVHSELDQDEREKRSQIHSTLRKIFRNCDAENSINCKTKSRCTIETK</sequence>